<accession>A0A4Y2CF63</accession>
<keyword evidence="2" id="KW-0472">Membrane</keyword>
<evidence type="ECO:0000256" key="1">
    <source>
        <dbReference type="SAM" id="MobiDB-lite"/>
    </source>
</evidence>
<comment type="caution">
    <text evidence="3">The sequence shown here is derived from an EMBL/GenBank/DDBJ whole genome shotgun (WGS) entry which is preliminary data.</text>
</comment>
<keyword evidence="2" id="KW-1133">Transmembrane helix</keyword>
<feature type="transmembrane region" description="Helical" evidence="2">
    <location>
        <begin position="96"/>
        <end position="113"/>
    </location>
</feature>
<organism evidence="3 4">
    <name type="scientific">Araneus ventricosus</name>
    <name type="common">Orbweaver spider</name>
    <name type="synonym">Epeira ventricosa</name>
    <dbReference type="NCBI Taxonomy" id="182803"/>
    <lineage>
        <taxon>Eukaryota</taxon>
        <taxon>Metazoa</taxon>
        <taxon>Ecdysozoa</taxon>
        <taxon>Arthropoda</taxon>
        <taxon>Chelicerata</taxon>
        <taxon>Arachnida</taxon>
        <taxon>Araneae</taxon>
        <taxon>Araneomorphae</taxon>
        <taxon>Entelegynae</taxon>
        <taxon>Araneoidea</taxon>
        <taxon>Araneidae</taxon>
        <taxon>Araneus</taxon>
    </lineage>
</organism>
<gene>
    <name evidence="3" type="ORF">AVEN_269569_1</name>
</gene>
<feature type="transmembrane region" description="Helical" evidence="2">
    <location>
        <begin position="75"/>
        <end position="90"/>
    </location>
</feature>
<dbReference type="AlphaFoldDB" id="A0A4Y2CF63"/>
<feature type="region of interest" description="Disordered" evidence="1">
    <location>
        <begin position="22"/>
        <end position="54"/>
    </location>
</feature>
<name>A0A4Y2CF63_ARAVE</name>
<sequence>MKTYDIASTNLNEILTTPNVYPGAKPKKGAKHSLDKNQKPLGSLMGKLPQQASTQNRLDPKRIDVFIDASEEKRTFILWLISCVIFVLTMKRRLSHAHGIAPFGLIMPLLCFFH</sequence>
<protein>
    <submittedName>
        <fullName evidence="3">Uncharacterized protein</fullName>
    </submittedName>
</protein>
<reference evidence="3 4" key="1">
    <citation type="journal article" date="2019" name="Sci. Rep.">
        <title>Orb-weaving spider Araneus ventricosus genome elucidates the spidroin gene catalogue.</title>
        <authorList>
            <person name="Kono N."/>
            <person name="Nakamura H."/>
            <person name="Ohtoshi R."/>
            <person name="Moran D.A.P."/>
            <person name="Shinohara A."/>
            <person name="Yoshida Y."/>
            <person name="Fujiwara M."/>
            <person name="Mori M."/>
            <person name="Tomita M."/>
            <person name="Arakawa K."/>
        </authorList>
    </citation>
    <scope>NUCLEOTIDE SEQUENCE [LARGE SCALE GENOMIC DNA]</scope>
</reference>
<keyword evidence="4" id="KW-1185">Reference proteome</keyword>
<proteinExistence type="predicted"/>
<dbReference type="Proteomes" id="UP000499080">
    <property type="component" value="Unassembled WGS sequence"/>
</dbReference>
<keyword evidence="2" id="KW-0812">Transmembrane</keyword>
<dbReference type="EMBL" id="BGPR01000175">
    <property type="protein sequence ID" value="GBM01965.1"/>
    <property type="molecule type" value="Genomic_DNA"/>
</dbReference>
<evidence type="ECO:0000256" key="2">
    <source>
        <dbReference type="SAM" id="Phobius"/>
    </source>
</evidence>
<evidence type="ECO:0000313" key="4">
    <source>
        <dbReference type="Proteomes" id="UP000499080"/>
    </source>
</evidence>
<evidence type="ECO:0000313" key="3">
    <source>
        <dbReference type="EMBL" id="GBM01965.1"/>
    </source>
</evidence>